<reference evidence="2 3" key="1">
    <citation type="submission" date="2019-03" db="EMBL/GenBank/DDBJ databases">
        <title>The complete genome sequence of Swingsia samuiensis NBRC107927(T).</title>
        <authorList>
            <person name="Chua K.-O."/>
            <person name="Chan K.-G."/>
            <person name="See-Too W.-S."/>
        </authorList>
    </citation>
    <scope>NUCLEOTIDE SEQUENCE [LARGE SCALE GENOMIC DNA]</scope>
    <source>
        <strain evidence="2 3">AH83</strain>
    </source>
</reference>
<evidence type="ECO:0000256" key="1">
    <source>
        <dbReference type="SAM" id="Phobius"/>
    </source>
</evidence>
<dbReference type="KEGG" id="ssam:E3D00_09210"/>
<keyword evidence="1" id="KW-0472">Membrane</keyword>
<dbReference type="EMBL" id="CP038141">
    <property type="protein sequence ID" value="QDH17726.1"/>
    <property type="molecule type" value="Genomic_DNA"/>
</dbReference>
<name>A0A4Y6UMV3_9PROT</name>
<feature type="transmembrane region" description="Helical" evidence="1">
    <location>
        <begin position="54"/>
        <end position="73"/>
    </location>
</feature>
<keyword evidence="1" id="KW-0812">Transmembrane</keyword>
<dbReference type="AlphaFoldDB" id="A0A4Y6UMV3"/>
<organism evidence="2 3">
    <name type="scientific">Swingsia samuiensis</name>
    <dbReference type="NCBI Taxonomy" id="1293412"/>
    <lineage>
        <taxon>Bacteria</taxon>
        <taxon>Pseudomonadati</taxon>
        <taxon>Pseudomonadota</taxon>
        <taxon>Alphaproteobacteria</taxon>
        <taxon>Acetobacterales</taxon>
        <taxon>Acetobacteraceae</taxon>
        <taxon>Swingsia</taxon>
    </lineage>
</organism>
<accession>A0A4Y6UMV3</accession>
<protein>
    <submittedName>
        <fullName evidence="2">Uncharacterized protein</fullName>
    </submittedName>
</protein>
<proteinExistence type="predicted"/>
<evidence type="ECO:0000313" key="2">
    <source>
        <dbReference type="EMBL" id="QDH17726.1"/>
    </source>
</evidence>
<dbReference type="OrthoDB" id="7275140at2"/>
<feature type="transmembrane region" description="Helical" evidence="1">
    <location>
        <begin position="21"/>
        <end position="42"/>
    </location>
</feature>
<evidence type="ECO:0000313" key="3">
    <source>
        <dbReference type="Proteomes" id="UP000316313"/>
    </source>
</evidence>
<gene>
    <name evidence="2" type="ORF">E3D00_09210</name>
</gene>
<dbReference type="Proteomes" id="UP000316313">
    <property type="component" value="Chromosome"/>
</dbReference>
<keyword evidence="1" id="KW-1133">Transmembrane helix</keyword>
<sequence length="80" mass="9062">MAPLPKTTLLSQMHDINANRTFLANVIGFFCVSCVIGLANMFTSTLLKVDMNWLVRPLIALVAVYFFVPFLFLKLTPKRK</sequence>
<keyword evidence="3" id="KW-1185">Reference proteome</keyword>
<dbReference type="RefSeq" id="WP_141461949.1">
    <property type="nucleotide sequence ID" value="NZ_CP038141.1"/>
</dbReference>